<dbReference type="Gene3D" id="3.30.429.10">
    <property type="entry name" value="Macrophage Migration Inhibitory Factor"/>
    <property type="match status" value="1"/>
</dbReference>
<dbReference type="EMBL" id="VXIS01000359">
    <property type="protein sequence ID" value="KAA8894183.1"/>
    <property type="molecule type" value="Genomic_DNA"/>
</dbReference>
<evidence type="ECO:0000313" key="3">
    <source>
        <dbReference type="EMBL" id="KAA8894183.1"/>
    </source>
</evidence>
<protein>
    <submittedName>
        <fullName evidence="2">Putative oxalocrotonate tautomerase</fullName>
    </submittedName>
</protein>
<dbReference type="InterPro" id="IPR028116">
    <property type="entry name" value="Cis-CaaD-like"/>
</dbReference>
<organism evidence="2 4">
    <name type="scientific">Sphaerosporella brunnea</name>
    <dbReference type="NCBI Taxonomy" id="1250544"/>
    <lineage>
        <taxon>Eukaryota</taxon>
        <taxon>Fungi</taxon>
        <taxon>Dikarya</taxon>
        <taxon>Ascomycota</taxon>
        <taxon>Pezizomycotina</taxon>
        <taxon>Pezizomycetes</taxon>
        <taxon>Pezizales</taxon>
        <taxon>Pyronemataceae</taxon>
        <taxon>Sphaerosporella</taxon>
    </lineage>
</organism>
<proteinExistence type="predicted"/>
<evidence type="ECO:0000313" key="2">
    <source>
        <dbReference type="EMBL" id="KAA8894175.1"/>
    </source>
</evidence>
<feature type="domain" description="Tautomerase cis-CaaD-like" evidence="1">
    <location>
        <begin position="1"/>
        <end position="135"/>
    </location>
</feature>
<dbReference type="InterPro" id="IPR014347">
    <property type="entry name" value="Tautomerase/MIF_sf"/>
</dbReference>
<evidence type="ECO:0000259" key="1">
    <source>
        <dbReference type="Pfam" id="PF14832"/>
    </source>
</evidence>
<reference evidence="2 4" key="1">
    <citation type="submission" date="2019-09" db="EMBL/GenBank/DDBJ databases">
        <title>Draft genome of the ectomycorrhizal ascomycete Sphaerosporella brunnea.</title>
        <authorList>
            <consortium name="DOE Joint Genome Institute"/>
            <person name="Benucci G.M."/>
            <person name="Marozzi G."/>
            <person name="Antonielli L."/>
            <person name="Sanchez S."/>
            <person name="Marco P."/>
            <person name="Wang X."/>
            <person name="Falini L.B."/>
            <person name="Barry K."/>
            <person name="Haridas S."/>
            <person name="Lipzen A."/>
            <person name="Labutti K."/>
            <person name="Grigoriev I.V."/>
            <person name="Murat C."/>
            <person name="Martin F."/>
            <person name="Albertini E."/>
            <person name="Donnini D."/>
            <person name="Bonito G."/>
        </authorList>
    </citation>
    <scope>NUCLEOTIDE SEQUENCE [LARGE SCALE GENOMIC DNA]</scope>
    <source>
        <strain evidence="2 4">Sb_GMNB300</strain>
    </source>
</reference>
<keyword evidence="4" id="KW-1185">Reference proteome</keyword>
<dbReference type="AlphaFoldDB" id="A0A5J5EET7"/>
<comment type="caution">
    <text evidence="2">The sequence shown here is derived from an EMBL/GenBank/DDBJ whole genome shotgun (WGS) entry which is preliminary data.</text>
</comment>
<dbReference type="EMBL" id="VXIS01000359">
    <property type="protein sequence ID" value="KAA8894175.1"/>
    <property type="molecule type" value="Genomic_DNA"/>
</dbReference>
<name>A0A5J5EET7_9PEZI</name>
<accession>A0A5J5EET7</accession>
<dbReference type="Pfam" id="PF14832">
    <property type="entry name" value="Tautomerase_3"/>
    <property type="match status" value="1"/>
</dbReference>
<gene>
    <name evidence="2" type="ORF">FN846DRAFT_436923</name>
    <name evidence="3" type="ORF">FN846DRAFT_437055</name>
</gene>
<evidence type="ECO:0000313" key="4">
    <source>
        <dbReference type="Proteomes" id="UP000326924"/>
    </source>
</evidence>
<dbReference type="OrthoDB" id="2129288at2759"/>
<sequence length="162" mass="18414">MPLHLIYHPPGLYSASEKQALVDDITGIYTAASLPAFWVVVIFRPVAASDFFVGGRGPQSNFVRIVVQHIARNYKPDEVAKMRGFMQKYNDVIEPYTKGKGMHWEVNVDNLPSELWVVDGLRPPFGATEEEERLRRVWAEKNEVVLEGYSVPPIEQTEQSKI</sequence>
<dbReference type="Proteomes" id="UP000326924">
    <property type="component" value="Unassembled WGS sequence"/>
</dbReference>